<evidence type="ECO:0000313" key="5">
    <source>
        <dbReference type="EMBL" id="KAF6211632.1"/>
    </source>
</evidence>
<reference evidence="5" key="1">
    <citation type="journal article" date="2021" name="Mol. Ecol. Resour.">
        <title>Apolygus lucorum genome provides insights into omnivorousness and mesophyll feeding.</title>
        <authorList>
            <person name="Liu Y."/>
            <person name="Liu H."/>
            <person name="Wang H."/>
            <person name="Huang T."/>
            <person name="Liu B."/>
            <person name="Yang B."/>
            <person name="Yin L."/>
            <person name="Li B."/>
            <person name="Zhang Y."/>
            <person name="Zhang S."/>
            <person name="Jiang F."/>
            <person name="Zhang X."/>
            <person name="Ren Y."/>
            <person name="Wang B."/>
            <person name="Wang S."/>
            <person name="Lu Y."/>
            <person name="Wu K."/>
            <person name="Fan W."/>
            <person name="Wang G."/>
        </authorList>
    </citation>
    <scope>NUCLEOTIDE SEQUENCE</scope>
    <source>
        <strain evidence="5">12Hb</strain>
    </source>
</reference>
<feature type="domain" description="CUB" evidence="4">
    <location>
        <begin position="76"/>
        <end position="188"/>
    </location>
</feature>
<dbReference type="InterPro" id="IPR035914">
    <property type="entry name" value="Sperma_CUB_dom_sf"/>
</dbReference>
<dbReference type="SMART" id="SM00042">
    <property type="entry name" value="CUB"/>
    <property type="match status" value="8"/>
</dbReference>
<comment type="caution">
    <text evidence="3">Lacks conserved residue(s) required for the propagation of feature annotation.</text>
</comment>
<sequence length="1010" mass="111664">MPVSTFCTNGYIEIFENSTDTSKAHKLGETYCGGKQPPAMTSSSNVLMIVLTTPTYSNFMARFIAYYRIRNVDEGCSANFFSLNGAIQSPQYPKNYPNGHNCVWTITVPAGKQISLHFTDFELEGEAPCKSDFLEIRNGGGANSPLIGKYCGAIIGDEITSFGNQLYIRFFSDSAISFKGFSLTWDGTLSGCGGDLNGYSGSIISPNYPYPYARRGRCTWRISVSQGSVVALSIVDIDLETSPTCSLDFIEIRDGSTSRSPLLGKYCASDHPITIASTSNAMRIYFQSDISKEGRGFHLKFSTVCNRTIKGYRGVIESPEFPMALTQPLDCTWTIEAPMGNAFTVVFSHLMFVKDKLLASICPSSSPICEGYTNCNSNALQISEGPSTNGKMLGTYCGSQSLMPTINSTFNQVHVHLKVTGFRSEVLFRLEWFVFGCGGILKGKSYGELSTPDYPDLISRPLVCEWTIIADLGNSIKFSVVDLAIDKPNDCDQNFLEFFGGPDSTSPLRNKFCHSSADGSSVDVQTSGNRAFVRLQVNQALKHFRFKANYEEIHSSCGGFFSVQEGSFHSKNYPQNYDSFDDCAYTIMIAENHRINLTFVDFDLYNRFTSNCSYSYVKVYDGQINDNSTLIRTLCGSKIPQSIISTSNVLNIRFNAGERVAKGFLAKYAPICGTNINVTDDGVLSHTEYYTTRSYHNCTWVLRTDKLGKKLTLTFTHLEIRRSAASKSSVGNNQGLTIYAGLDESILLLNLTDDVSPPALVVPGGVATVKLVTSPDLHVSFNLHYSTYDNVCGGTFEADRGQFASPNYPDNYPPNVECVWDIINTPGNTLVLQFEELKIQSSDSCNDNYVEVRAKDQSGTLIGFKASFYIAPFTVTGKPEGDLQSPRYPMASIRKSDYKWRITTTSSSRIDISFNEIYFEGSTTCVDKLTLFDGYDETGKILKEFCGLGDTTDLEKVQTTSNAVFIVFHSPAYPARFSISWKQVHRTPKIAGVNSSVNCTHRLQIPRILK</sequence>
<organism evidence="5 6">
    <name type="scientific">Apolygus lucorum</name>
    <name type="common">Small green plant bug</name>
    <name type="synonym">Lygocoris lucorum</name>
    <dbReference type="NCBI Taxonomy" id="248454"/>
    <lineage>
        <taxon>Eukaryota</taxon>
        <taxon>Metazoa</taxon>
        <taxon>Ecdysozoa</taxon>
        <taxon>Arthropoda</taxon>
        <taxon>Hexapoda</taxon>
        <taxon>Insecta</taxon>
        <taxon>Pterygota</taxon>
        <taxon>Neoptera</taxon>
        <taxon>Paraneoptera</taxon>
        <taxon>Hemiptera</taxon>
        <taxon>Heteroptera</taxon>
        <taxon>Panheteroptera</taxon>
        <taxon>Cimicomorpha</taxon>
        <taxon>Miridae</taxon>
        <taxon>Mirini</taxon>
        <taxon>Apolygus</taxon>
    </lineage>
</organism>
<dbReference type="Pfam" id="PF00431">
    <property type="entry name" value="CUB"/>
    <property type="match status" value="7"/>
</dbReference>
<feature type="disulfide bond" evidence="3">
    <location>
        <begin position="437"/>
        <end position="464"/>
    </location>
</feature>
<dbReference type="Gene3D" id="2.60.120.290">
    <property type="entry name" value="Spermadhesin, CUB domain"/>
    <property type="match status" value="9"/>
</dbReference>
<evidence type="ECO:0000256" key="1">
    <source>
        <dbReference type="ARBA" id="ARBA00022737"/>
    </source>
</evidence>
<feature type="domain" description="CUB" evidence="4">
    <location>
        <begin position="871"/>
        <end position="984"/>
    </location>
</feature>
<protein>
    <recommendedName>
        <fullName evidence="4">CUB domain-containing protein</fullName>
    </recommendedName>
</protein>
<name>A0A8S9XRD8_APOLU</name>
<dbReference type="PROSITE" id="PS01180">
    <property type="entry name" value="CUB"/>
    <property type="match status" value="8"/>
</dbReference>
<dbReference type="CDD" id="cd00041">
    <property type="entry name" value="CUB"/>
    <property type="match status" value="8"/>
</dbReference>
<evidence type="ECO:0000256" key="2">
    <source>
        <dbReference type="ARBA" id="ARBA00023157"/>
    </source>
</evidence>
<dbReference type="InterPro" id="IPR000859">
    <property type="entry name" value="CUB_dom"/>
</dbReference>
<dbReference type="Proteomes" id="UP000466442">
    <property type="component" value="Unassembled WGS sequence"/>
</dbReference>
<feature type="domain" description="CUB" evidence="4">
    <location>
        <begin position="1"/>
        <end position="66"/>
    </location>
</feature>
<feature type="domain" description="CUB" evidence="4">
    <location>
        <begin position="557"/>
        <end position="671"/>
    </location>
</feature>
<dbReference type="PANTHER" id="PTHR24251">
    <property type="entry name" value="OVOCHYMASE-RELATED"/>
    <property type="match status" value="1"/>
</dbReference>
<keyword evidence="2 3" id="KW-1015">Disulfide bond</keyword>
<dbReference type="EMBL" id="WIXP02000004">
    <property type="protein sequence ID" value="KAF6211632.1"/>
    <property type="molecule type" value="Genomic_DNA"/>
</dbReference>
<keyword evidence="1" id="KW-0677">Repeat</keyword>
<keyword evidence="6" id="KW-1185">Reference proteome</keyword>
<accession>A0A8S9XRD8</accession>
<gene>
    <name evidence="5" type="ORF">GE061_012145</name>
</gene>
<dbReference type="OrthoDB" id="10009301at2759"/>
<dbReference type="AlphaFoldDB" id="A0A8S9XRD8"/>
<dbReference type="SUPFAM" id="SSF49854">
    <property type="entry name" value="Spermadhesin, CUB domain"/>
    <property type="match status" value="9"/>
</dbReference>
<evidence type="ECO:0000313" key="6">
    <source>
        <dbReference type="Proteomes" id="UP000466442"/>
    </source>
</evidence>
<dbReference type="FunFam" id="2.60.120.290:FF:000013">
    <property type="entry name" value="Membrane frizzled-related protein"/>
    <property type="match status" value="3"/>
</dbReference>
<comment type="caution">
    <text evidence="5">The sequence shown here is derived from an EMBL/GenBank/DDBJ whole genome shotgun (WGS) entry which is preliminary data.</text>
</comment>
<feature type="domain" description="CUB" evidence="4">
    <location>
        <begin position="437"/>
        <end position="553"/>
    </location>
</feature>
<evidence type="ECO:0000256" key="3">
    <source>
        <dbReference type="PROSITE-ProRule" id="PRU00059"/>
    </source>
</evidence>
<feature type="domain" description="CUB" evidence="4">
    <location>
        <begin position="305"/>
        <end position="435"/>
    </location>
</feature>
<feature type="domain" description="CUB" evidence="4">
    <location>
        <begin position="792"/>
        <end position="863"/>
    </location>
</feature>
<feature type="domain" description="CUB" evidence="4">
    <location>
        <begin position="192"/>
        <end position="304"/>
    </location>
</feature>
<evidence type="ECO:0000259" key="4">
    <source>
        <dbReference type="PROSITE" id="PS01180"/>
    </source>
</evidence>
<proteinExistence type="predicted"/>